<feature type="compositionally biased region" description="Acidic residues" evidence="3">
    <location>
        <begin position="25"/>
        <end position="42"/>
    </location>
</feature>
<evidence type="ECO:0000256" key="4">
    <source>
        <dbReference type="SAM" id="SignalP"/>
    </source>
</evidence>
<name>A0A1G7KU01_9RHOB</name>
<reference evidence="5 6" key="1">
    <citation type="submission" date="2016-10" db="EMBL/GenBank/DDBJ databases">
        <authorList>
            <person name="de Groot N.N."/>
        </authorList>
    </citation>
    <scope>NUCLEOTIDE SEQUENCE [LARGE SCALE GENOMIC DNA]</scope>
    <source>
        <strain evidence="5 6">DSM 27375</strain>
    </source>
</reference>
<dbReference type="InterPro" id="IPR050557">
    <property type="entry name" value="RTX_toxin/Mannuronan_C5-epim"/>
</dbReference>
<sequence length="468" mass="47406">MLWALALIGLLPAAFAVSDMAMGSDEADPSDDATDETVEDSTETTTDTVDLVDPVDEADLSEGVDPASVDTTADDPGEDYSVSLGSGETQFENFTSGEDQVTLDLTDGGTGEFVIEPMLDENGAEIGTSLSYLEGDDETTLSFLGLEELPVDDISVLITDPDTLDAHLFSLSELGDFGAIDPNDPDAPDVAGPSGSAEDDVLTTNDPDAPDVAGPVGTAEDDVLSPNVDDTPSGGAPTGSLTGETVEYTLGDDGETFILADDAMQGGTDATLALDDNDMPTIDTEGTLNIVTGGAGDDTIAAGDDAAIIDGGAGNDTIYGGDGTAILSGGAGDDTIYAGNDTGSAYVLSGDDGADHLYGGDGGDTILMDANDVAEGGAGADSFWLYYDASAGVGHAEITDFDQGEDMLRVTLNPDDTYSGTLDVEISQTEDGLSSQVIVNGDVVAVLYGSPNVTAADVVVELSPSALS</sequence>
<dbReference type="InterPro" id="IPR011049">
    <property type="entry name" value="Serralysin-like_metalloprot_C"/>
</dbReference>
<feature type="signal peptide" evidence="4">
    <location>
        <begin position="1"/>
        <end position="16"/>
    </location>
</feature>
<dbReference type="Proteomes" id="UP000182284">
    <property type="component" value="Unassembled WGS sequence"/>
</dbReference>
<feature type="chain" id="PRO_5010205064" description="Hemolysin-type calcium-binding repeat-containing protein" evidence="4">
    <location>
        <begin position="17"/>
        <end position="468"/>
    </location>
</feature>
<dbReference type="Pfam" id="PF00353">
    <property type="entry name" value="HemolysinCabind"/>
    <property type="match status" value="4"/>
</dbReference>
<feature type="compositionally biased region" description="Acidic residues" evidence="3">
    <location>
        <begin position="53"/>
        <end position="62"/>
    </location>
</feature>
<dbReference type="EMBL" id="FNBL01000004">
    <property type="protein sequence ID" value="SDF40544.1"/>
    <property type="molecule type" value="Genomic_DNA"/>
</dbReference>
<comment type="subcellular location">
    <subcellularLocation>
        <location evidence="1">Secreted</location>
    </subcellularLocation>
</comment>
<dbReference type="Gene3D" id="2.150.10.10">
    <property type="entry name" value="Serralysin-like metalloprotease, C-terminal"/>
    <property type="match status" value="2"/>
</dbReference>
<dbReference type="PRINTS" id="PR00313">
    <property type="entry name" value="CABNDNGRPT"/>
</dbReference>
<organism evidence="5 6">
    <name type="scientific">Celeribacter baekdonensis</name>
    <dbReference type="NCBI Taxonomy" id="875171"/>
    <lineage>
        <taxon>Bacteria</taxon>
        <taxon>Pseudomonadati</taxon>
        <taxon>Pseudomonadota</taxon>
        <taxon>Alphaproteobacteria</taxon>
        <taxon>Rhodobacterales</taxon>
        <taxon>Roseobacteraceae</taxon>
        <taxon>Celeribacter</taxon>
    </lineage>
</organism>
<gene>
    <name evidence="5" type="ORF">SAMN04488117_10437</name>
</gene>
<evidence type="ECO:0008006" key="7">
    <source>
        <dbReference type="Google" id="ProtNLM"/>
    </source>
</evidence>
<dbReference type="RefSeq" id="WP_074643696.1">
    <property type="nucleotide sequence ID" value="NZ_FNBL01000004.1"/>
</dbReference>
<evidence type="ECO:0000313" key="5">
    <source>
        <dbReference type="EMBL" id="SDF40544.1"/>
    </source>
</evidence>
<evidence type="ECO:0000256" key="2">
    <source>
        <dbReference type="ARBA" id="ARBA00022525"/>
    </source>
</evidence>
<evidence type="ECO:0000256" key="3">
    <source>
        <dbReference type="SAM" id="MobiDB-lite"/>
    </source>
</evidence>
<dbReference type="GO" id="GO:0005576">
    <property type="term" value="C:extracellular region"/>
    <property type="evidence" value="ECO:0007669"/>
    <property type="project" value="UniProtKB-SubCell"/>
</dbReference>
<evidence type="ECO:0000256" key="1">
    <source>
        <dbReference type="ARBA" id="ARBA00004613"/>
    </source>
</evidence>
<feature type="region of interest" description="Disordered" evidence="3">
    <location>
        <begin position="22"/>
        <end position="80"/>
    </location>
</feature>
<feature type="compositionally biased region" description="Low complexity" evidence="3">
    <location>
        <begin position="43"/>
        <end position="52"/>
    </location>
</feature>
<evidence type="ECO:0000313" key="6">
    <source>
        <dbReference type="Proteomes" id="UP000182284"/>
    </source>
</evidence>
<dbReference type="SUPFAM" id="SSF51120">
    <property type="entry name" value="beta-Roll"/>
    <property type="match status" value="2"/>
</dbReference>
<dbReference type="PANTHER" id="PTHR38340">
    <property type="entry name" value="S-LAYER PROTEIN"/>
    <property type="match status" value="1"/>
</dbReference>
<protein>
    <recommendedName>
        <fullName evidence="7">Hemolysin-type calcium-binding repeat-containing protein</fullName>
    </recommendedName>
</protein>
<dbReference type="AlphaFoldDB" id="A0A1G7KU01"/>
<keyword evidence="2" id="KW-0964">Secreted</keyword>
<dbReference type="OrthoDB" id="7870633at2"/>
<dbReference type="PANTHER" id="PTHR38340:SF1">
    <property type="entry name" value="S-LAYER PROTEIN"/>
    <property type="match status" value="1"/>
</dbReference>
<dbReference type="InterPro" id="IPR001343">
    <property type="entry name" value="Hemolysn_Ca-bd"/>
</dbReference>
<accession>A0A1G7KU01</accession>
<feature type="region of interest" description="Disordered" evidence="3">
    <location>
        <begin position="179"/>
        <end position="242"/>
    </location>
</feature>
<keyword evidence="4" id="KW-0732">Signal</keyword>
<dbReference type="GO" id="GO:0005509">
    <property type="term" value="F:calcium ion binding"/>
    <property type="evidence" value="ECO:0007669"/>
    <property type="project" value="InterPro"/>
</dbReference>
<proteinExistence type="predicted"/>